<protein>
    <recommendedName>
        <fullName evidence="7">Phosphofructokinase</fullName>
    </recommendedName>
</protein>
<keyword evidence="3 8" id="KW-0547">Nucleotide-binding</keyword>
<dbReference type="InterPro" id="IPR029056">
    <property type="entry name" value="Ribokinase-like"/>
</dbReference>
<evidence type="ECO:0000313" key="10">
    <source>
        <dbReference type="EMBL" id="GAA4501979.1"/>
    </source>
</evidence>
<comment type="function">
    <text evidence="8">Catalyzes the ATP-dependent phosphorylation of fructose-l-phosphate to fructose-l,6-bisphosphate.</text>
</comment>
<dbReference type="InterPro" id="IPR017583">
    <property type="entry name" value="Tagatose/fructose_Pkinase"/>
</dbReference>
<evidence type="ECO:0000256" key="6">
    <source>
        <dbReference type="ARBA" id="ARBA00047745"/>
    </source>
</evidence>
<dbReference type="PROSITE" id="PS00584">
    <property type="entry name" value="PFKB_KINASES_2"/>
    <property type="match status" value="1"/>
</dbReference>
<name>A0ABP8QG68_9GAMM</name>
<dbReference type="PANTHER" id="PTHR46566">
    <property type="entry name" value="1-PHOSPHOFRUCTOKINASE-RELATED"/>
    <property type="match status" value="1"/>
</dbReference>
<evidence type="ECO:0000256" key="8">
    <source>
        <dbReference type="RuleBase" id="RU369061"/>
    </source>
</evidence>
<dbReference type="SUPFAM" id="SSF53613">
    <property type="entry name" value="Ribokinase-like"/>
    <property type="match status" value="1"/>
</dbReference>
<dbReference type="NCBIfam" id="TIGR03828">
    <property type="entry name" value="pfkB"/>
    <property type="match status" value="1"/>
</dbReference>
<dbReference type="CDD" id="cd01164">
    <property type="entry name" value="FruK_PfkB_like"/>
    <property type="match status" value="1"/>
</dbReference>
<evidence type="ECO:0000313" key="11">
    <source>
        <dbReference type="Proteomes" id="UP001501321"/>
    </source>
</evidence>
<dbReference type="PIRSF" id="PIRSF000535">
    <property type="entry name" value="1PFK/6PFK/LacC"/>
    <property type="match status" value="1"/>
</dbReference>
<feature type="domain" description="Carbohydrate kinase PfkB" evidence="9">
    <location>
        <begin position="20"/>
        <end position="293"/>
    </location>
</feature>
<dbReference type="InterPro" id="IPR002173">
    <property type="entry name" value="Carboh/pur_kinase_PfkB_CS"/>
</dbReference>
<evidence type="ECO:0000256" key="4">
    <source>
        <dbReference type="ARBA" id="ARBA00022777"/>
    </source>
</evidence>
<comment type="similarity">
    <text evidence="1 7 8">Belongs to the carbohydrate kinase PfkB family.</text>
</comment>
<dbReference type="PROSITE" id="PS00583">
    <property type="entry name" value="PFKB_KINASES_1"/>
    <property type="match status" value="1"/>
</dbReference>
<dbReference type="InterPro" id="IPR022463">
    <property type="entry name" value="1-PFruKinase"/>
</dbReference>
<comment type="catalytic activity">
    <reaction evidence="6 8">
        <text>beta-D-fructose 1-phosphate + ATP = beta-D-fructose 1,6-bisphosphate + ADP + H(+)</text>
        <dbReference type="Rhea" id="RHEA:14213"/>
        <dbReference type="ChEBI" id="CHEBI:15378"/>
        <dbReference type="ChEBI" id="CHEBI:30616"/>
        <dbReference type="ChEBI" id="CHEBI:32966"/>
        <dbReference type="ChEBI" id="CHEBI:138881"/>
        <dbReference type="ChEBI" id="CHEBI:456216"/>
        <dbReference type="EC" id="2.7.1.56"/>
    </reaction>
</comment>
<dbReference type="InterPro" id="IPR011611">
    <property type="entry name" value="PfkB_dom"/>
</dbReference>
<accession>A0ABP8QG68</accession>
<sequence>MSPVLLTITLNPALDLTGQLAQLQRGAVNVMTQGNLHPAGKGINVARVLKDLGGQVQVSGLLGADNQGEFQQLFAAEGLEDHFQVVPGATRINVKLVEADGEVTELNFPGIEVDEAAIAQLQQHLLALAARADLLVVAGSLPRGLSPERGAELLRALVAVGKPVLFDSSKAALTAGLTAGPFLVKPNEHELAEWAGRPLESRAALMAAAEGLQHKHGIQHVVVSRGADGVLWRAGEQWWRAQPPRMSVVSTVGAGDSMVAGLAWGLAQGWSIEQTLRLASAVSALAVTQVGVGVKDKAVLEAMLARIEVEQLA</sequence>
<dbReference type="RefSeq" id="WP_345013810.1">
    <property type="nucleotide sequence ID" value="NZ_BAABFC010000018.1"/>
</dbReference>
<evidence type="ECO:0000256" key="1">
    <source>
        <dbReference type="ARBA" id="ARBA00010688"/>
    </source>
</evidence>
<keyword evidence="5 8" id="KW-0067">ATP-binding</keyword>
<dbReference type="NCBIfam" id="TIGR03168">
    <property type="entry name" value="1-PFK"/>
    <property type="match status" value="1"/>
</dbReference>
<dbReference type="Pfam" id="PF00294">
    <property type="entry name" value="PfkB"/>
    <property type="match status" value="1"/>
</dbReference>
<evidence type="ECO:0000259" key="9">
    <source>
        <dbReference type="Pfam" id="PF00294"/>
    </source>
</evidence>
<keyword evidence="2 7" id="KW-0808">Transferase</keyword>
<dbReference type="EMBL" id="BAABFC010000018">
    <property type="protein sequence ID" value="GAA4501979.1"/>
    <property type="molecule type" value="Genomic_DNA"/>
</dbReference>
<dbReference type="PANTHER" id="PTHR46566:SF5">
    <property type="entry name" value="1-PHOSPHOFRUCTOKINASE"/>
    <property type="match status" value="1"/>
</dbReference>
<evidence type="ECO:0000256" key="3">
    <source>
        <dbReference type="ARBA" id="ARBA00022741"/>
    </source>
</evidence>
<comment type="caution">
    <text evidence="10">The sequence shown here is derived from an EMBL/GenBank/DDBJ whole genome shotgun (WGS) entry which is preliminary data.</text>
</comment>
<keyword evidence="11" id="KW-1185">Reference proteome</keyword>
<keyword evidence="4 8" id="KW-0418">Kinase</keyword>
<proteinExistence type="inferred from homology"/>
<organism evidence="10 11">
    <name type="scientific">Pseudaeromonas paramecii</name>
    <dbReference type="NCBI Taxonomy" id="2138166"/>
    <lineage>
        <taxon>Bacteria</taxon>
        <taxon>Pseudomonadati</taxon>
        <taxon>Pseudomonadota</taxon>
        <taxon>Gammaproteobacteria</taxon>
        <taxon>Aeromonadales</taxon>
        <taxon>Aeromonadaceae</taxon>
        <taxon>Pseudaeromonas</taxon>
    </lineage>
</organism>
<evidence type="ECO:0000256" key="5">
    <source>
        <dbReference type="ARBA" id="ARBA00022840"/>
    </source>
</evidence>
<evidence type="ECO:0000256" key="7">
    <source>
        <dbReference type="PIRNR" id="PIRNR000535"/>
    </source>
</evidence>
<evidence type="ECO:0000256" key="2">
    <source>
        <dbReference type="ARBA" id="ARBA00022679"/>
    </source>
</evidence>
<dbReference type="Gene3D" id="3.40.1190.20">
    <property type="match status" value="1"/>
</dbReference>
<reference evidence="11" key="1">
    <citation type="journal article" date="2019" name="Int. J. Syst. Evol. Microbiol.">
        <title>The Global Catalogue of Microorganisms (GCM) 10K type strain sequencing project: providing services to taxonomists for standard genome sequencing and annotation.</title>
        <authorList>
            <consortium name="The Broad Institute Genomics Platform"/>
            <consortium name="The Broad Institute Genome Sequencing Center for Infectious Disease"/>
            <person name="Wu L."/>
            <person name="Ma J."/>
        </authorList>
    </citation>
    <scope>NUCLEOTIDE SEQUENCE [LARGE SCALE GENOMIC DNA]</scope>
    <source>
        <strain evidence="11">JCM 32226</strain>
    </source>
</reference>
<dbReference type="Proteomes" id="UP001501321">
    <property type="component" value="Unassembled WGS sequence"/>
</dbReference>
<gene>
    <name evidence="10" type="primary">pfkB</name>
    <name evidence="10" type="ORF">GCM10023095_25960</name>
</gene>